<dbReference type="InterPro" id="IPR001950">
    <property type="entry name" value="SUI1"/>
</dbReference>
<keyword evidence="3 10" id="KW-0689">Ribosomal protein</keyword>
<evidence type="ECO:0000256" key="5">
    <source>
        <dbReference type="ARBA" id="ARBA00023274"/>
    </source>
</evidence>
<evidence type="ECO:0000256" key="4">
    <source>
        <dbReference type="ARBA" id="ARBA00023128"/>
    </source>
</evidence>
<gene>
    <name evidence="10" type="primary">mRpL49</name>
</gene>
<organism evidence="9 10">
    <name type="scientific">Drosophila pseudoobscura pseudoobscura</name>
    <name type="common">Fruit fly</name>
    <dbReference type="NCBI Taxonomy" id="46245"/>
    <lineage>
        <taxon>Eukaryota</taxon>
        <taxon>Metazoa</taxon>
        <taxon>Ecdysozoa</taxon>
        <taxon>Arthropoda</taxon>
        <taxon>Hexapoda</taxon>
        <taxon>Insecta</taxon>
        <taxon>Pterygota</taxon>
        <taxon>Neoptera</taxon>
        <taxon>Endopterygota</taxon>
        <taxon>Diptera</taxon>
        <taxon>Brachycera</taxon>
        <taxon>Muscomorpha</taxon>
        <taxon>Ephydroidea</taxon>
        <taxon>Drosophilidae</taxon>
        <taxon>Drosophila</taxon>
        <taxon>Sophophora</taxon>
    </lineage>
</organism>
<feature type="domain" description="SUI1" evidence="8">
    <location>
        <begin position="116"/>
        <end position="180"/>
    </location>
</feature>
<proteinExistence type="inferred from homology"/>
<dbReference type="STRING" id="46245.A0A0R3P6M1"/>
<protein>
    <recommendedName>
        <fullName evidence="6">Large ribosomal subunit protein mL49</fullName>
    </recommendedName>
    <alternativeName>
        <fullName evidence="7">39S ribosomal protein L49, mitochondrial</fullName>
    </alternativeName>
</protein>
<dbReference type="RefSeq" id="XP_015042292.1">
    <property type="nucleotide sequence ID" value="XM_015186806.2"/>
</dbReference>
<evidence type="ECO:0000256" key="2">
    <source>
        <dbReference type="ARBA" id="ARBA00005677"/>
    </source>
</evidence>
<dbReference type="PANTHER" id="PTHR13477">
    <property type="entry name" value="MITOCHONDRIAL 39S RIBOSOMAL PROTEIN L49"/>
    <property type="match status" value="1"/>
</dbReference>
<keyword evidence="9" id="KW-1185">Reference proteome</keyword>
<name>A0A0R3P6M1_DROPS</name>
<reference evidence="10" key="1">
    <citation type="submission" date="2025-08" db="UniProtKB">
        <authorList>
            <consortium name="RefSeq"/>
        </authorList>
    </citation>
    <scope>IDENTIFICATION</scope>
    <source>
        <strain evidence="10">MV-25-SWS-2005</strain>
        <tissue evidence="10">Whole body</tissue>
    </source>
</reference>
<dbReference type="GO" id="GO:0003735">
    <property type="term" value="F:structural constituent of ribosome"/>
    <property type="evidence" value="ECO:0007669"/>
    <property type="project" value="InterPro"/>
</dbReference>
<dbReference type="PANTHER" id="PTHR13477:SF0">
    <property type="entry name" value="LARGE RIBOSOMAL SUBUNIT PROTEIN ML49"/>
    <property type="match status" value="1"/>
</dbReference>
<keyword evidence="4" id="KW-0496">Mitochondrion</keyword>
<dbReference type="AlphaFoldDB" id="A0A0R3P6M1"/>
<dbReference type="PROSITE" id="PS50296">
    <property type="entry name" value="SUI1"/>
    <property type="match status" value="1"/>
</dbReference>
<evidence type="ECO:0000313" key="9">
    <source>
        <dbReference type="Proteomes" id="UP000001819"/>
    </source>
</evidence>
<evidence type="ECO:0000256" key="1">
    <source>
        <dbReference type="ARBA" id="ARBA00004173"/>
    </source>
</evidence>
<sequence>MSATTKLLLGSVLCHKLGKVRLTRSMHTHPALLSSFRSSKEVQSLEQYLEVEPIENAAAWKFVERLLPPPTVPRPVAKADYPSGWQPQKSDGSDSSYFVARTKNHMVPVYLHTCFRGQRRITVVRRVQGDIWALEKDLRSVVEQARNGKLCASRVNELSGQIHIHGDYVDILREHLKAKGF</sequence>
<dbReference type="FunCoup" id="A0A0R3P6M1">
    <property type="interactions" value="1460"/>
</dbReference>
<accession>A0A6I8VIV6</accession>
<dbReference type="Pfam" id="PF05046">
    <property type="entry name" value="Img2"/>
    <property type="match status" value="1"/>
</dbReference>
<dbReference type="Proteomes" id="UP000001819">
    <property type="component" value="Chromosome X"/>
</dbReference>
<evidence type="ECO:0000313" key="10">
    <source>
        <dbReference type="RefSeq" id="XP_015042292.1"/>
    </source>
</evidence>
<dbReference type="InterPro" id="IPR007740">
    <property type="entry name" value="Ribosomal_mL49"/>
</dbReference>
<dbReference type="GO" id="GO:0005762">
    <property type="term" value="C:mitochondrial large ribosomal subunit"/>
    <property type="evidence" value="ECO:0007669"/>
    <property type="project" value="TreeGrafter"/>
</dbReference>
<dbReference type="GeneID" id="4814234"/>
<dbReference type="GO" id="GO:0003743">
    <property type="term" value="F:translation initiation factor activity"/>
    <property type="evidence" value="ECO:0007669"/>
    <property type="project" value="InterPro"/>
</dbReference>
<dbReference type="FunFam" id="3.30.780.10:FF:000009">
    <property type="entry name" value="39S ribosomal protein L49, mitochondrial"/>
    <property type="match status" value="1"/>
</dbReference>
<evidence type="ECO:0000256" key="7">
    <source>
        <dbReference type="ARBA" id="ARBA00035545"/>
    </source>
</evidence>
<comment type="similarity">
    <text evidence="2">Belongs to the mitochondrion-specific ribosomal protein mL49 family.</text>
</comment>
<dbReference type="SMR" id="A0A0R3P6M1"/>
<dbReference type="InParanoid" id="A0A0R3P6M1"/>
<dbReference type="Gene3D" id="3.30.780.10">
    <property type="entry name" value="SUI1-like domain"/>
    <property type="match status" value="1"/>
</dbReference>
<dbReference type="Bgee" id="FBgn0078332">
    <property type="expression patterns" value="Expressed in female reproductive system and 2 other cell types or tissues"/>
</dbReference>
<evidence type="ECO:0000259" key="8">
    <source>
        <dbReference type="PROSITE" id="PS50296"/>
    </source>
</evidence>
<evidence type="ECO:0000256" key="6">
    <source>
        <dbReference type="ARBA" id="ARBA00035191"/>
    </source>
</evidence>
<evidence type="ECO:0000256" key="3">
    <source>
        <dbReference type="ARBA" id="ARBA00022980"/>
    </source>
</evidence>
<accession>A0A0R3P6M1</accession>
<comment type="subcellular location">
    <subcellularLocation>
        <location evidence="1">Mitochondrion</location>
    </subcellularLocation>
</comment>
<keyword evidence="5" id="KW-0687">Ribonucleoprotein</keyword>